<protein>
    <recommendedName>
        <fullName evidence="3">Pectate lyase N-terminal domain-containing protein</fullName>
    </recommendedName>
</protein>
<evidence type="ECO:0000256" key="1">
    <source>
        <dbReference type="ARBA" id="ARBA00010980"/>
    </source>
</evidence>
<comment type="similarity">
    <text evidence="1">Belongs to the polysaccharide lyase 1 family.</text>
</comment>
<dbReference type="GO" id="GO:0030570">
    <property type="term" value="F:pectate lyase activity"/>
    <property type="evidence" value="ECO:0007669"/>
    <property type="project" value="InterPro"/>
</dbReference>
<reference evidence="4" key="1">
    <citation type="submission" date="2018-05" db="EMBL/GenBank/DDBJ databases">
        <title>Draft genome of Mucuna pruriens seed.</title>
        <authorList>
            <person name="Nnadi N.E."/>
            <person name="Vos R."/>
            <person name="Hasami M.H."/>
            <person name="Devisetty U.K."/>
            <person name="Aguiy J.C."/>
        </authorList>
    </citation>
    <scope>NUCLEOTIDE SEQUENCE [LARGE SCALE GENOMIC DNA]</scope>
    <source>
        <strain evidence="4">JCA_2017</strain>
    </source>
</reference>
<dbReference type="AlphaFoldDB" id="A0A371ESZ9"/>
<feature type="transmembrane region" description="Helical" evidence="2">
    <location>
        <begin position="36"/>
        <end position="56"/>
    </location>
</feature>
<proteinExistence type="inferred from homology"/>
<keyword evidence="2" id="KW-0812">Transmembrane</keyword>
<evidence type="ECO:0000259" key="3">
    <source>
        <dbReference type="Pfam" id="PF04431"/>
    </source>
</evidence>
<keyword evidence="2" id="KW-0472">Membrane</keyword>
<sequence>MVTKVAMVLLEGIIAIKGQKTVEAYNKIKARVMESIMVGNATKVAFVLLVTLVIIIPCFEANIGEFDNFLKAQVKEAYKFALNAYVPIPEDVTNELNLHVHSTWENSIATRRKGWQGSLLCPILVMWLMDSTIIACSESVTSKWILPFSSPFFHCSPYFLGMIEKTLTSLISTCESCHRVVATELPRSEALVPY</sequence>
<dbReference type="EMBL" id="QJKJ01012264">
    <property type="protein sequence ID" value="RDX69086.1"/>
    <property type="molecule type" value="Genomic_DNA"/>
</dbReference>
<evidence type="ECO:0000313" key="4">
    <source>
        <dbReference type="EMBL" id="RDX69086.1"/>
    </source>
</evidence>
<accession>A0A371ESZ9</accession>
<evidence type="ECO:0000256" key="2">
    <source>
        <dbReference type="SAM" id="Phobius"/>
    </source>
</evidence>
<keyword evidence="2" id="KW-1133">Transmembrane helix</keyword>
<feature type="domain" description="Pectate lyase N-terminal" evidence="3">
    <location>
        <begin position="62"/>
        <end position="113"/>
    </location>
</feature>
<feature type="non-terminal residue" evidence="4">
    <location>
        <position position="1"/>
    </location>
</feature>
<dbReference type="InterPro" id="IPR007524">
    <property type="entry name" value="Pec_lyase_N"/>
</dbReference>
<dbReference type="Pfam" id="PF04431">
    <property type="entry name" value="Pec_lyase_N"/>
    <property type="match status" value="1"/>
</dbReference>
<keyword evidence="5" id="KW-1185">Reference proteome</keyword>
<dbReference type="Proteomes" id="UP000257109">
    <property type="component" value="Unassembled WGS sequence"/>
</dbReference>
<evidence type="ECO:0000313" key="5">
    <source>
        <dbReference type="Proteomes" id="UP000257109"/>
    </source>
</evidence>
<comment type="caution">
    <text evidence="4">The sequence shown here is derived from an EMBL/GenBank/DDBJ whole genome shotgun (WGS) entry which is preliminary data.</text>
</comment>
<organism evidence="4 5">
    <name type="scientific">Mucuna pruriens</name>
    <name type="common">Velvet bean</name>
    <name type="synonym">Dolichos pruriens</name>
    <dbReference type="NCBI Taxonomy" id="157652"/>
    <lineage>
        <taxon>Eukaryota</taxon>
        <taxon>Viridiplantae</taxon>
        <taxon>Streptophyta</taxon>
        <taxon>Embryophyta</taxon>
        <taxon>Tracheophyta</taxon>
        <taxon>Spermatophyta</taxon>
        <taxon>Magnoliopsida</taxon>
        <taxon>eudicotyledons</taxon>
        <taxon>Gunneridae</taxon>
        <taxon>Pentapetalae</taxon>
        <taxon>rosids</taxon>
        <taxon>fabids</taxon>
        <taxon>Fabales</taxon>
        <taxon>Fabaceae</taxon>
        <taxon>Papilionoideae</taxon>
        <taxon>50 kb inversion clade</taxon>
        <taxon>NPAAA clade</taxon>
        <taxon>indigoferoid/millettioid clade</taxon>
        <taxon>Phaseoleae</taxon>
        <taxon>Mucuna</taxon>
    </lineage>
</organism>
<gene>
    <name evidence="4" type="ORF">CR513_51845</name>
</gene>
<name>A0A371ESZ9_MUCPR</name>
<dbReference type="OrthoDB" id="1421870at2759"/>